<protein>
    <submittedName>
        <fullName evidence="4">DUF2800 domain-containing protein</fullName>
    </submittedName>
</protein>
<dbReference type="KEGG" id="amur:ADH66_15090"/>
<dbReference type="Proteomes" id="UP000596035">
    <property type="component" value="Chromosome"/>
</dbReference>
<reference evidence="4 6" key="3">
    <citation type="submission" date="2020-11" db="EMBL/GenBank/DDBJ databases">
        <title>Closed and high quality bacterial genomes of the OMM12 community.</title>
        <authorList>
            <person name="Marbouty M."/>
            <person name="Lamy-Besnier Q."/>
            <person name="Debarbieux L."/>
            <person name="Koszul R."/>
        </authorList>
    </citation>
    <scope>NUCLEOTIDE SEQUENCE [LARGE SCALE GENOMIC DNA]</scope>
    <source>
        <strain evidence="4 6">KB18</strain>
    </source>
</reference>
<dbReference type="InterPro" id="IPR011604">
    <property type="entry name" value="PDDEXK-like_dom_sf"/>
</dbReference>
<sequence>MPSKHAKLSASSAFRWINCPGSVVLADQLPAPGSSAYADEGTLAHALAELKLRKFLGDAGNYDKELAQIQASEYYCGEMDEATDFYAETVQEHLAAAGEDAELMIEQQFSLDNWVPEGFGTSDAVIIGGSTIEVIDLKYGKGVKVEAKNNPQLRLYGLGASALFGDLYDFETVRTTIIQPRLDHVSGEEIPLKELLLWAEEEVAPKARMAMDGTDYTACGDWCRWCPAKAVCRKRAEYNLELAKDEFKAPPLLTDEEIGEVLRRAEEIQKWTSDIQAYALEEALAGKQFDGWKLVEGRSNRKYADDVKVAETLVAAGYDEAMLYERKLYGITAMEKLVGKKKLTTTLGDLIIKPAGKPVLVPESDKREAINTTEAAKADFDNTEDAENVPQF</sequence>
<dbReference type="AlphaFoldDB" id="A0A1Z2XTU8"/>
<dbReference type="GO" id="GO:0016787">
    <property type="term" value="F:hydrolase activity"/>
    <property type="evidence" value="ECO:0007669"/>
    <property type="project" value="UniProtKB-KW"/>
</dbReference>
<feature type="region of interest" description="Disordered" evidence="2">
    <location>
        <begin position="364"/>
        <end position="392"/>
    </location>
</feature>
<evidence type="ECO:0000313" key="5">
    <source>
        <dbReference type="Proteomes" id="UP000196710"/>
    </source>
</evidence>
<keyword evidence="5" id="KW-1185">Reference proteome</keyword>
<evidence type="ECO:0000313" key="6">
    <source>
        <dbReference type="Proteomes" id="UP000596035"/>
    </source>
</evidence>
<evidence type="ECO:0000313" key="3">
    <source>
        <dbReference type="EMBL" id="ASB41863.1"/>
    </source>
</evidence>
<gene>
    <name evidence="3" type="ORF">ADH66_15090</name>
    <name evidence="4" type="ORF">I5Q82_05470</name>
</gene>
<dbReference type="RefSeq" id="WP_066539085.1">
    <property type="nucleotide sequence ID" value="NZ_CP021422.1"/>
</dbReference>
<evidence type="ECO:0000313" key="4">
    <source>
        <dbReference type="EMBL" id="QQR31130.1"/>
    </source>
</evidence>
<evidence type="ECO:0000256" key="2">
    <source>
        <dbReference type="SAM" id="MobiDB-lite"/>
    </source>
</evidence>
<evidence type="ECO:0000256" key="1">
    <source>
        <dbReference type="ARBA" id="ARBA00022801"/>
    </source>
</evidence>
<dbReference type="Pfam" id="PF10926">
    <property type="entry name" value="DUF2800"/>
    <property type="match status" value="1"/>
</dbReference>
<name>A0A1Z2XTU8_9FIRM</name>
<dbReference type="EMBL" id="CP065321">
    <property type="protein sequence ID" value="QQR31130.1"/>
    <property type="molecule type" value="Genomic_DNA"/>
</dbReference>
<reference evidence="5" key="2">
    <citation type="submission" date="2017-05" db="EMBL/GenBank/DDBJ databases">
        <title>Improved OligoMM genomes.</title>
        <authorList>
            <person name="Garzetti D."/>
        </authorList>
    </citation>
    <scope>NUCLEOTIDE SEQUENCE [LARGE SCALE GENOMIC DNA]</scope>
    <source>
        <strain evidence="5">KB18</strain>
    </source>
</reference>
<dbReference type="EMBL" id="CP021422">
    <property type="protein sequence ID" value="ASB41863.1"/>
    <property type="molecule type" value="Genomic_DNA"/>
</dbReference>
<proteinExistence type="predicted"/>
<accession>A0A1Z2XTU8</accession>
<organism evidence="4 6">
    <name type="scientific">Acutalibacter muris</name>
    <dbReference type="NCBI Taxonomy" id="1796620"/>
    <lineage>
        <taxon>Bacteria</taxon>
        <taxon>Bacillati</taxon>
        <taxon>Bacillota</taxon>
        <taxon>Clostridia</taxon>
        <taxon>Eubacteriales</taxon>
        <taxon>Acutalibacteraceae</taxon>
        <taxon>Acutalibacter</taxon>
    </lineage>
</organism>
<keyword evidence="1" id="KW-0378">Hydrolase</keyword>
<feature type="compositionally biased region" description="Acidic residues" evidence="2">
    <location>
        <begin position="381"/>
        <end position="392"/>
    </location>
</feature>
<dbReference type="Proteomes" id="UP000196710">
    <property type="component" value="Chromosome"/>
</dbReference>
<dbReference type="InterPro" id="IPR021229">
    <property type="entry name" value="DUF2800"/>
</dbReference>
<dbReference type="Gene3D" id="3.90.320.10">
    <property type="match status" value="1"/>
</dbReference>
<reference evidence="3" key="1">
    <citation type="journal article" date="2017" name="Genome Announc.">
        <title>High-Quality Whole-Genome Sequences of the Oligo-Mouse-Microbiota Bacterial Community.</title>
        <authorList>
            <person name="Garzetti D."/>
            <person name="Brugiroux S."/>
            <person name="Bunk B."/>
            <person name="Pukall R."/>
            <person name="McCoy K.D."/>
            <person name="Macpherson A.J."/>
            <person name="Stecher B."/>
        </authorList>
    </citation>
    <scope>NUCLEOTIDE SEQUENCE</scope>
    <source>
        <strain evidence="3">KB18</strain>
    </source>
</reference>